<dbReference type="EMBL" id="CP136898">
    <property type="protein sequence ID" value="WOL19338.1"/>
    <property type="molecule type" value="Genomic_DNA"/>
</dbReference>
<dbReference type="Proteomes" id="UP001327560">
    <property type="component" value="Chromosome 9"/>
</dbReference>
<organism evidence="2 3">
    <name type="scientific">Canna indica</name>
    <name type="common">Indian-shot</name>
    <dbReference type="NCBI Taxonomy" id="4628"/>
    <lineage>
        <taxon>Eukaryota</taxon>
        <taxon>Viridiplantae</taxon>
        <taxon>Streptophyta</taxon>
        <taxon>Embryophyta</taxon>
        <taxon>Tracheophyta</taxon>
        <taxon>Spermatophyta</taxon>
        <taxon>Magnoliopsida</taxon>
        <taxon>Liliopsida</taxon>
        <taxon>Zingiberales</taxon>
        <taxon>Cannaceae</taxon>
        <taxon>Canna</taxon>
    </lineage>
</organism>
<keyword evidence="3" id="KW-1185">Reference proteome</keyword>
<dbReference type="AlphaFoldDB" id="A0AAQ3L230"/>
<proteinExistence type="predicted"/>
<evidence type="ECO:0000256" key="1">
    <source>
        <dbReference type="SAM" id="MobiDB-lite"/>
    </source>
</evidence>
<name>A0AAQ3L230_9LILI</name>
<feature type="compositionally biased region" description="Basic and acidic residues" evidence="1">
    <location>
        <begin position="120"/>
        <end position="130"/>
    </location>
</feature>
<feature type="compositionally biased region" description="Gly residues" evidence="1">
    <location>
        <begin position="60"/>
        <end position="106"/>
    </location>
</feature>
<reference evidence="2 3" key="1">
    <citation type="submission" date="2023-10" db="EMBL/GenBank/DDBJ databases">
        <title>Chromosome-scale genome assembly provides insights into flower coloration mechanisms of Canna indica.</title>
        <authorList>
            <person name="Li C."/>
        </authorList>
    </citation>
    <scope>NUCLEOTIDE SEQUENCE [LARGE SCALE GENOMIC DNA]</scope>
    <source>
        <tissue evidence="2">Flower</tissue>
    </source>
</reference>
<feature type="region of interest" description="Disordered" evidence="1">
    <location>
        <begin position="53"/>
        <end position="150"/>
    </location>
</feature>
<gene>
    <name evidence="2" type="ORF">Cni_G28136</name>
</gene>
<evidence type="ECO:0000313" key="2">
    <source>
        <dbReference type="EMBL" id="WOL19338.1"/>
    </source>
</evidence>
<protein>
    <submittedName>
        <fullName evidence="2">Uncharacterized protein</fullName>
    </submittedName>
</protein>
<sequence>MLSLRFLYSTAPAARTAAASINPAAIAAFFPPLIPPPPPSSVILSATTSVRPSALPDSGAGDGVGAREGAVTGGGDGGEWGFSGDGETGEVGEGADAGGCAGGGRVGPPATGEGEGEILDEARSAEERSSRRTTGMTERSIASGKEDTAVAAMELRPEGSATTDLEQKRWRPSCLCGVYSGRNVGLQLSKDG</sequence>
<evidence type="ECO:0000313" key="3">
    <source>
        <dbReference type="Proteomes" id="UP001327560"/>
    </source>
</evidence>
<accession>A0AAQ3L230</accession>